<evidence type="ECO:0000313" key="2">
    <source>
        <dbReference type="Proteomes" id="UP000004374"/>
    </source>
</evidence>
<keyword evidence="2" id="KW-1185">Reference proteome</keyword>
<name>I1DYL2_9GAMM</name>
<reference evidence="1 2" key="1">
    <citation type="journal article" date="2012" name="J. Bacteriol.">
        <title>Genome Sequence of the Protease-Producing Bacterium Rheinheimera nanhaiensis E407-8T, Isolated from Deep-Sea Sediment of the South China Sea.</title>
        <authorList>
            <person name="Zhang X.-Y."/>
            <person name="Zhang Y.-J."/>
            <person name="Qin Q.-L."/>
            <person name="Xie B.-B."/>
            <person name="Chen X.-L."/>
            <person name="Zhou B.-C."/>
            <person name="Zhang Y.-Z."/>
        </authorList>
    </citation>
    <scope>NUCLEOTIDE SEQUENCE [LARGE SCALE GENOMIC DNA]</scope>
    <source>
        <strain evidence="1 2">E407-8</strain>
    </source>
</reference>
<accession>I1DYL2</accession>
<organism evidence="1 2">
    <name type="scientific">Rheinheimera nanhaiensis E407-8</name>
    <dbReference type="NCBI Taxonomy" id="562729"/>
    <lineage>
        <taxon>Bacteria</taxon>
        <taxon>Pseudomonadati</taxon>
        <taxon>Pseudomonadota</taxon>
        <taxon>Gammaproteobacteria</taxon>
        <taxon>Chromatiales</taxon>
        <taxon>Chromatiaceae</taxon>
        <taxon>Rheinheimera</taxon>
    </lineage>
</organism>
<evidence type="ECO:0000313" key="1">
    <source>
        <dbReference type="EMBL" id="GAB59140.1"/>
    </source>
</evidence>
<protein>
    <submittedName>
        <fullName evidence="1">Uncharacterized protein</fullName>
    </submittedName>
</protein>
<dbReference type="STRING" id="562729.RNAN_2132"/>
<gene>
    <name evidence="1" type="ORF">RNAN_2132</name>
</gene>
<comment type="caution">
    <text evidence="1">The sequence shown here is derived from an EMBL/GenBank/DDBJ whole genome shotgun (WGS) entry which is preliminary data.</text>
</comment>
<dbReference type="EMBL" id="BAFK01000010">
    <property type="protein sequence ID" value="GAB59140.1"/>
    <property type="molecule type" value="Genomic_DNA"/>
</dbReference>
<dbReference type="Proteomes" id="UP000004374">
    <property type="component" value="Unassembled WGS sequence"/>
</dbReference>
<sequence length="37" mass="4047">MAVSYWVGVAVRPEIRFKYKAAAAAFLLPSVCYALAL</sequence>
<proteinExistence type="predicted"/>
<dbReference type="AlphaFoldDB" id="I1DYL2"/>